<feature type="chain" id="PRO_5015884698" evidence="4">
    <location>
        <begin position="20"/>
        <end position="164"/>
    </location>
</feature>
<evidence type="ECO:0000313" key="5">
    <source>
        <dbReference type="EMBL" id="PWB03004.1"/>
    </source>
</evidence>
<keyword evidence="6" id="KW-1185">Reference proteome</keyword>
<evidence type="ECO:0000256" key="1">
    <source>
        <dbReference type="ARBA" id="ARBA00009091"/>
    </source>
</evidence>
<dbReference type="SMART" id="SM00935">
    <property type="entry name" value="OmpH"/>
    <property type="match status" value="1"/>
</dbReference>
<dbReference type="Gene3D" id="3.30.910.20">
    <property type="entry name" value="Skp domain"/>
    <property type="match status" value="1"/>
</dbReference>
<evidence type="ECO:0000313" key="6">
    <source>
        <dbReference type="Proteomes" id="UP000244905"/>
    </source>
</evidence>
<dbReference type="InterPro" id="IPR024930">
    <property type="entry name" value="Skp_dom_sf"/>
</dbReference>
<reference evidence="6" key="1">
    <citation type="submission" date="2018-02" db="EMBL/GenBank/DDBJ databases">
        <authorList>
            <person name="Clavel T."/>
            <person name="Strowig T."/>
        </authorList>
    </citation>
    <scope>NUCLEOTIDE SEQUENCE [LARGE SCALE GENOMIC DNA]</scope>
    <source>
        <strain evidence="6">DSM 103720</strain>
    </source>
</reference>
<gene>
    <name evidence="5" type="ORF">C5O23_05045</name>
</gene>
<feature type="signal peptide" evidence="4">
    <location>
        <begin position="1"/>
        <end position="19"/>
    </location>
</feature>
<organism evidence="5 6">
    <name type="scientific">Duncaniella muris</name>
    <dbReference type="NCBI Taxonomy" id="2094150"/>
    <lineage>
        <taxon>Bacteria</taxon>
        <taxon>Pseudomonadati</taxon>
        <taxon>Bacteroidota</taxon>
        <taxon>Bacteroidia</taxon>
        <taxon>Bacteroidales</taxon>
        <taxon>Muribaculaceae</taxon>
        <taxon>Duncaniella</taxon>
    </lineage>
</organism>
<protein>
    <submittedName>
        <fullName evidence="5">OmpH family outer membrane protein</fullName>
    </submittedName>
</protein>
<dbReference type="AlphaFoldDB" id="A0A2V1IKV4"/>
<sequence>MIKKFLLAIMIALPMSVFAQKFGTVNTAELMESLPEMKTVQEQMTAASNKYQDEFSKLQEEFNKKYQEFNALDASTPETIKERRVQEMQELDAKIQKFRETADQDLRRQQQQLMAPIQENVMKAIQSVGAEGNYTFIFENGMSLYTGTDVTDVTPLVKARLGIK</sequence>
<dbReference type="GO" id="GO:0050821">
    <property type="term" value="P:protein stabilization"/>
    <property type="evidence" value="ECO:0007669"/>
    <property type="project" value="TreeGrafter"/>
</dbReference>
<keyword evidence="3" id="KW-0175">Coiled coil</keyword>
<dbReference type="RefSeq" id="WP_107031854.1">
    <property type="nucleotide sequence ID" value="NZ_CAOLBL010000038.1"/>
</dbReference>
<evidence type="ECO:0000256" key="2">
    <source>
        <dbReference type="ARBA" id="ARBA00022729"/>
    </source>
</evidence>
<dbReference type="InterPro" id="IPR005632">
    <property type="entry name" value="Chaperone_Skp"/>
</dbReference>
<comment type="similarity">
    <text evidence="1">Belongs to the Skp family.</text>
</comment>
<evidence type="ECO:0000256" key="3">
    <source>
        <dbReference type="SAM" id="Coils"/>
    </source>
</evidence>
<dbReference type="PANTHER" id="PTHR35089">
    <property type="entry name" value="CHAPERONE PROTEIN SKP"/>
    <property type="match status" value="1"/>
</dbReference>
<dbReference type="Pfam" id="PF03938">
    <property type="entry name" value="OmpH"/>
    <property type="match status" value="1"/>
</dbReference>
<evidence type="ECO:0000256" key="4">
    <source>
        <dbReference type="SAM" id="SignalP"/>
    </source>
</evidence>
<name>A0A2V1IKV4_9BACT</name>
<dbReference type="PANTHER" id="PTHR35089:SF1">
    <property type="entry name" value="CHAPERONE PROTEIN SKP"/>
    <property type="match status" value="1"/>
</dbReference>
<dbReference type="GO" id="GO:0005829">
    <property type="term" value="C:cytosol"/>
    <property type="evidence" value="ECO:0007669"/>
    <property type="project" value="TreeGrafter"/>
</dbReference>
<proteinExistence type="inferred from homology"/>
<dbReference type="Proteomes" id="UP000244905">
    <property type="component" value="Unassembled WGS sequence"/>
</dbReference>
<keyword evidence="2 4" id="KW-0732">Signal</keyword>
<dbReference type="GO" id="GO:0051082">
    <property type="term" value="F:unfolded protein binding"/>
    <property type="evidence" value="ECO:0007669"/>
    <property type="project" value="InterPro"/>
</dbReference>
<accession>A0A2V1IKV4</accession>
<feature type="coiled-coil region" evidence="3">
    <location>
        <begin position="41"/>
        <end position="108"/>
    </location>
</feature>
<comment type="caution">
    <text evidence="5">The sequence shown here is derived from an EMBL/GenBank/DDBJ whole genome shotgun (WGS) entry which is preliminary data.</text>
</comment>
<dbReference type="EMBL" id="PUEC01000008">
    <property type="protein sequence ID" value="PWB03004.1"/>
    <property type="molecule type" value="Genomic_DNA"/>
</dbReference>
<dbReference type="SUPFAM" id="SSF111384">
    <property type="entry name" value="OmpH-like"/>
    <property type="match status" value="1"/>
</dbReference>
<dbReference type="GeneID" id="82525709"/>